<keyword evidence="5 9" id="KW-1133">Transmembrane helix</keyword>
<accession>A0A1L7WV26</accession>
<dbReference type="Pfam" id="PF01699">
    <property type="entry name" value="Na_Ca_ex"/>
    <property type="match status" value="2"/>
</dbReference>
<evidence type="ECO:0000313" key="11">
    <source>
        <dbReference type="EMBL" id="CZR56631.1"/>
    </source>
</evidence>
<feature type="transmembrane region" description="Helical" evidence="9">
    <location>
        <begin position="488"/>
        <end position="508"/>
    </location>
</feature>
<dbReference type="GO" id="GO:0015369">
    <property type="term" value="F:calcium:proton antiporter activity"/>
    <property type="evidence" value="ECO:0007669"/>
    <property type="project" value="TreeGrafter"/>
</dbReference>
<dbReference type="InterPro" id="IPR004837">
    <property type="entry name" value="NaCa_Exmemb"/>
</dbReference>
<evidence type="ECO:0000256" key="9">
    <source>
        <dbReference type="SAM" id="Phobius"/>
    </source>
</evidence>
<sequence>MALDQHTVDHRIIDNHRSAHRVFRVRKGVDRFNPFRHIPWVSKDRKDVEAGAQRHLRSHQIELQLCEIGRFKFKYPVPEEPFSFTNQIQRTILTSWINVFLICVPIGLYLSSRGSSPESFVFNYVAEFPLWFMCDYALEEMEKYIGRTTSDLLDIFTNNTVQVISSVLLLKAKKVSILQTSLVGGILSNILMLLGLSLLIGGVSNHEQLFNRTGAQGSSSLLSIAATSLLIPAAVKQLDQTTPKNLVLQSRGAAVVLLFVYFTYTFCQMVTHKKDYRDTGKRVQHATNNLNQGDPSPSACSTDDNVGTTEHSTTAAAIATGVQTGLPGSIDSQALRKPILSVQDAVEPGNNYTEIPGPHLRFDVAVFVFAVTIVLLFFCIDGTVNSISVLMEKKALSETFVGLILLPIPNCEFAPISLAVDDSLEQTMKYTVGRSIQTALLVEPMVVLIAWWISVGGVTLAFDGFEVVSLFTTILLLNFLVIDAKVHWIHGVLLLADWVLIGIAAYFVTPEVSN</sequence>
<organism evidence="11 12">
    <name type="scientific">Phialocephala subalpina</name>
    <dbReference type="NCBI Taxonomy" id="576137"/>
    <lineage>
        <taxon>Eukaryota</taxon>
        <taxon>Fungi</taxon>
        <taxon>Dikarya</taxon>
        <taxon>Ascomycota</taxon>
        <taxon>Pezizomycotina</taxon>
        <taxon>Leotiomycetes</taxon>
        <taxon>Helotiales</taxon>
        <taxon>Mollisiaceae</taxon>
        <taxon>Phialocephala</taxon>
        <taxon>Phialocephala fortinii species complex</taxon>
    </lineage>
</organism>
<dbReference type="InterPro" id="IPR004713">
    <property type="entry name" value="CaH_exchang"/>
</dbReference>
<feature type="transmembrane region" description="Helical" evidence="9">
    <location>
        <begin position="215"/>
        <end position="235"/>
    </location>
</feature>
<evidence type="ECO:0000259" key="10">
    <source>
        <dbReference type="Pfam" id="PF01699"/>
    </source>
</evidence>
<feature type="transmembrane region" description="Helical" evidence="9">
    <location>
        <begin position="92"/>
        <end position="110"/>
    </location>
</feature>
<feature type="transmembrane region" description="Helical" evidence="9">
    <location>
        <begin position="247"/>
        <end position="267"/>
    </location>
</feature>
<dbReference type="STRING" id="576137.A0A1L7WV26"/>
<feature type="transmembrane region" description="Helical" evidence="9">
    <location>
        <begin position="177"/>
        <end position="203"/>
    </location>
</feature>
<dbReference type="PANTHER" id="PTHR31503">
    <property type="entry name" value="VACUOLAR CALCIUM ION TRANSPORTER"/>
    <property type="match status" value="1"/>
</dbReference>
<evidence type="ECO:0000256" key="2">
    <source>
        <dbReference type="ARBA" id="ARBA00008170"/>
    </source>
</evidence>
<dbReference type="Gene3D" id="1.20.1420.30">
    <property type="entry name" value="NCX, central ion-binding region"/>
    <property type="match status" value="1"/>
</dbReference>
<keyword evidence="3" id="KW-0813">Transport</keyword>
<evidence type="ECO:0000256" key="7">
    <source>
        <dbReference type="ARBA" id="ARBA00023136"/>
    </source>
</evidence>
<evidence type="ECO:0000256" key="8">
    <source>
        <dbReference type="SAM" id="MobiDB-lite"/>
    </source>
</evidence>
<evidence type="ECO:0000256" key="6">
    <source>
        <dbReference type="ARBA" id="ARBA00023065"/>
    </source>
</evidence>
<comment type="subcellular location">
    <subcellularLocation>
        <location evidence="1">Endomembrane system</location>
        <topology evidence="1">Multi-pass membrane protein</topology>
    </subcellularLocation>
</comment>
<keyword evidence="12" id="KW-1185">Reference proteome</keyword>
<keyword evidence="7 9" id="KW-0472">Membrane</keyword>
<evidence type="ECO:0000256" key="1">
    <source>
        <dbReference type="ARBA" id="ARBA00004127"/>
    </source>
</evidence>
<dbReference type="Proteomes" id="UP000184330">
    <property type="component" value="Unassembled WGS sequence"/>
</dbReference>
<dbReference type="OrthoDB" id="1699231at2759"/>
<comment type="similarity">
    <text evidence="2">Belongs to the Ca(2+):cation antiporter (CaCA) (TC 2.A.19) family.</text>
</comment>
<dbReference type="AlphaFoldDB" id="A0A1L7WV26"/>
<feature type="domain" description="Sodium/calcium exchanger membrane region" evidence="10">
    <location>
        <begin position="157"/>
        <end position="269"/>
    </location>
</feature>
<reference evidence="11 12" key="1">
    <citation type="submission" date="2016-03" db="EMBL/GenBank/DDBJ databases">
        <authorList>
            <person name="Ploux O."/>
        </authorList>
    </citation>
    <scope>NUCLEOTIDE SEQUENCE [LARGE SCALE GENOMIC DNA]</scope>
    <source>
        <strain evidence="11 12">UAMH 11012</strain>
    </source>
</reference>
<evidence type="ECO:0000256" key="3">
    <source>
        <dbReference type="ARBA" id="ARBA00022448"/>
    </source>
</evidence>
<evidence type="ECO:0000256" key="5">
    <source>
        <dbReference type="ARBA" id="ARBA00022989"/>
    </source>
</evidence>
<keyword evidence="6" id="KW-0406">Ion transport</keyword>
<dbReference type="PANTHER" id="PTHR31503:SF20">
    <property type="entry name" value="CA(2+)_H(+) EXCHANGER, PUTATIVE (EUROFUNG)-RELATED"/>
    <property type="match status" value="1"/>
</dbReference>
<dbReference type="GO" id="GO:0012505">
    <property type="term" value="C:endomembrane system"/>
    <property type="evidence" value="ECO:0007669"/>
    <property type="project" value="UniProtKB-SubCell"/>
</dbReference>
<gene>
    <name evidence="11" type="ORF">PAC_06520</name>
</gene>
<evidence type="ECO:0000313" key="12">
    <source>
        <dbReference type="Proteomes" id="UP000184330"/>
    </source>
</evidence>
<keyword evidence="4 9" id="KW-0812">Transmembrane</keyword>
<feature type="domain" description="Sodium/calcium exchanger membrane region" evidence="10">
    <location>
        <begin position="365"/>
        <end position="501"/>
    </location>
</feature>
<dbReference type="GO" id="GO:0006874">
    <property type="term" value="P:intracellular calcium ion homeostasis"/>
    <property type="evidence" value="ECO:0007669"/>
    <property type="project" value="TreeGrafter"/>
</dbReference>
<dbReference type="EMBL" id="FJOG01000008">
    <property type="protein sequence ID" value="CZR56631.1"/>
    <property type="molecule type" value="Genomic_DNA"/>
</dbReference>
<dbReference type="GO" id="GO:0000329">
    <property type="term" value="C:fungal-type vacuole membrane"/>
    <property type="evidence" value="ECO:0007669"/>
    <property type="project" value="TreeGrafter"/>
</dbReference>
<dbReference type="InterPro" id="IPR044880">
    <property type="entry name" value="NCX_ion-bd_dom_sf"/>
</dbReference>
<proteinExistence type="inferred from homology"/>
<name>A0A1L7WV26_9HELO</name>
<evidence type="ECO:0000256" key="4">
    <source>
        <dbReference type="ARBA" id="ARBA00022692"/>
    </source>
</evidence>
<feature type="transmembrane region" description="Helical" evidence="9">
    <location>
        <begin position="460"/>
        <end position="481"/>
    </location>
</feature>
<protein>
    <recommendedName>
        <fullName evidence="10">Sodium/calcium exchanger membrane region domain-containing protein</fullName>
    </recommendedName>
</protein>
<feature type="region of interest" description="Disordered" evidence="8">
    <location>
        <begin position="286"/>
        <end position="308"/>
    </location>
</feature>
<feature type="transmembrane region" description="Helical" evidence="9">
    <location>
        <begin position="432"/>
        <end position="454"/>
    </location>
</feature>
<feature type="transmembrane region" description="Helical" evidence="9">
    <location>
        <begin position="400"/>
        <end position="420"/>
    </location>
</feature>
<feature type="transmembrane region" description="Helical" evidence="9">
    <location>
        <begin position="360"/>
        <end position="380"/>
    </location>
</feature>